<evidence type="ECO:0000313" key="2">
    <source>
        <dbReference type="Proteomes" id="UP000054321"/>
    </source>
</evidence>
<reference evidence="2" key="2">
    <citation type="submission" date="2015-01" db="EMBL/GenBank/DDBJ databases">
        <title>Evolutionary Origins and Diversification of the Mycorrhizal Mutualists.</title>
        <authorList>
            <consortium name="DOE Joint Genome Institute"/>
            <consortium name="Mycorrhizal Genomics Consortium"/>
            <person name="Kohler A."/>
            <person name="Kuo A."/>
            <person name="Nagy L.G."/>
            <person name="Floudas D."/>
            <person name="Copeland A."/>
            <person name="Barry K.W."/>
            <person name="Cichocki N."/>
            <person name="Veneault-Fourrey C."/>
            <person name="LaButti K."/>
            <person name="Lindquist E.A."/>
            <person name="Lipzen A."/>
            <person name="Lundell T."/>
            <person name="Morin E."/>
            <person name="Murat C."/>
            <person name="Riley R."/>
            <person name="Ohm R."/>
            <person name="Sun H."/>
            <person name="Tunlid A."/>
            <person name="Henrissat B."/>
            <person name="Grigoriev I.V."/>
            <person name="Hibbett D.S."/>
            <person name="Martin F."/>
        </authorList>
    </citation>
    <scope>NUCLEOTIDE SEQUENCE [LARGE SCALE GENOMIC DNA]</scope>
    <source>
        <strain evidence="2">Zn</strain>
    </source>
</reference>
<reference evidence="1 2" key="1">
    <citation type="submission" date="2014-04" db="EMBL/GenBank/DDBJ databases">
        <authorList>
            <consortium name="DOE Joint Genome Institute"/>
            <person name="Kuo A."/>
            <person name="Martino E."/>
            <person name="Perotto S."/>
            <person name="Kohler A."/>
            <person name="Nagy L.G."/>
            <person name="Floudas D."/>
            <person name="Copeland A."/>
            <person name="Barry K.W."/>
            <person name="Cichocki N."/>
            <person name="Veneault-Fourrey C."/>
            <person name="LaButti K."/>
            <person name="Lindquist E.A."/>
            <person name="Lipzen A."/>
            <person name="Lundell T."/>
            <person name="Morin E."/>
            <person name="Murat C."/>
            <person name="Sun H."/>
            <person name="Tunlid A."/>
            <person name="Henrissat B."/>
            <person name="Grigoriev I.V."/>
            <person name="Hibbett D.S."/>
            <person name="Martin F."/>
            <person name="Nordberg H.P."/>
            <person name="Cantor M.N."/>
            <person name="Hua S.X."/>
        </authorList>
    </citation>
    <scope>NUCLEOTIDE SEQUENCE [LARGE SCALE GENOMIC DNA]</scope>
    <source>
        <strain evidence="1 2">Zn</strain>
    </source>
</reference>
<dbReference type="AlphaFoldDB" id="A0A0C3CXV8"/>
<evidence type="ECO:0000313" key="1">
    <source>
        <dbReference type="EMBL" id="KIM94507.1"/>
    </source>
</evidence>
<dbReference type="HOGENOM" id="CLU_2543157_0_0_1"/>
<accession>A0A0C3CXV8</accession>
<keyword evidence="2" id="KW-1185">Reference proteome</keyword>
<gene>
    <name evidence="1" type="ORF">OIDMADRAFT_21430</name>
</gene>
<name>A0A0C3CXV8_OIDMZ</name>
<dbReference type="InParanoid" id="A0A0C3CXV8"/>
<dbReference type="EMBL" id="KN832890">
    <property type="protein sequence ID" value="KIM94507.1"/>
    <property type="molecule type" value="Genomic_DNA"/>
</dbReference>
<organism evidence="1 2">
    <name type="scientific">Oidiodendron maius (strain Zn)</name>
    <dbReference type="NCBI Taxonomy" id="913774"/>
    <lineage>
        <taxon>Eukaryota</taxon>
        <taxon>Fungi</taxon>
        <taxon>Dikarya</taxon>
        <taxon>Ascomycota</taxon>
        <taxon>Pezizomycotina</taxon>
        <taxon>Leotiomycetes</taxon>
        <taxon>Leotiomycetes incertae sedis</taxon>
        <taxon>Myxotrichaceae</taxon>
        <taxon>Oidiodendron</taxon>
    </lineage>
</organism>
<proteinExistence type="predicted"/>
<sequence length="83" mass="9454">MIFNEVVDCLYSTRAGTAISRLPLDPWNSTSNYILGCLYLRGASIFHNNSFFGCRLTAVESARIYLVRVLEVPDHLSRCLFHQ</sequence>
<protein>
    <submittedName>
        <fullName evidence="1">Uncharacterized protein</fullName>
    </submittedName>
</protein>
<dbReference type="Proteomes" id="UP000054321">
    <property type="component" value="Unassembled WGS sequence"/>
</dbReference>